<proteinExistence type="predicted"/>
<evidence type="ECO:0000313" key="4">
    <source>
        <dbReference type="Proteomes" id="UP001205601"/>
    </source>
</evidence>
<feature type="transmembrane region" description="Helical" evidence="1">
    <location>
        <begin position="20"/>
        <end position="38"/>
    </location>
</feature>
<dbReference type="InterPro" id="IPR012495">
    <property type="entry name" value="TadE-like_dom"/>
</dbReference>
<evidence type="ECO:0000259" key="2">
    <source>
        <dbReference type="Pfam" id="PF07811"/>
    </source>
</evidence>
<keyword evidence="1" id="KW-0812">Transmembrane</keyword>
<accession>A0ABT2NLW4</accession>
<evidence type="ECO:0000313" key="3">
    <source>
        <dbReference type="EMBL" id="MCT8329912.1"/>
    </source>
</evidence>
<protein>
    <submittedName>
        <fullName evidence="3">Pilus assembly protein</fullName>
    </submittedName>
</protein>
<reference evidence="4" key="1">
    <citation type="submission" date="2023-07" db="EMBL/GenBank/DDBJ databases">
        <title>Defluviimonas sediminis sp. nov., isolated from mangrove sediment.</title>
        <authorList>
            <person name="Liu L."/>
            <person name="Li J."/>
            <person name="Huang Y."/>
            <person name="Pan J."/>
            <person name="Li M."/>
        </authorList>
    </citation>
    <scope>NUCLEOTIDE SEQUENCE [LARGE SCALE GENOMIC DNA]</scope>
    <source>
        <strain evidence="4">FT324</strain>
    </source>
</reference>
<dbReference type="Pfam" id="PF07811">
    <property type="entry name" value="TadE"/>
    <property type="match status" value="1"/>
</dbReference>
<dbReference type="RefSeq" id="WP_261495485.1">
    <property type="nucleotide sequence ID" value="NZ_JAOCQF010000001.1"/>
</dbReference>
<gene>
    <name evidence="3" type="ORF">N5I32_10335</name>
</gene>
<sequence>MKRVRDILRGIARGDRGAALVELAVVVPLFLLVFLGIIDFGRLGYDVVTAEKAMQQAARIAIVRTPACAGVTGVPVVPNTTGRDPANSDPIPPRFGTACNAGGTICAPVAEASCTLAQGIAAGNATAIEIWSRIDDIVPANATAANVRITYTDSAVLGSTNLRLGFLGGPYIPIVTAQVQGLTFNFVTPIAGFVRMMGGTSTFARSVQFPALSVSLPAEDLAPGENG</sequence>
<keyword evidence="1" id="KW-0472">Membrane</keyword>
<dbReference type="EMBL" id="JAOCQF010000001">
    <property type="protein sequence ID" value="MCT8329912.1"/>
    <property type="molecule type" value="Genomic_DNA"/>
</dbReference>
<name>A0ABT2NLW4_9RHOB</name>
<evidence type="ECO:0000256" key="1">
    <source>
        <dbReference type="SAM" id="Phobius"/>
    </source>
</evidence>
<organism evidence="3 4">
    <name type="scientific">Albidovulum sediminis</name>
    <dbReference type="NCBI Taxonomy" id="3066345"/>
    <lineage>
        <taxon>Bacteria</taxon>
        <taxon>Pseudomonadati</taxon>
        <taxon>Pseudomonadota</taxon>
        <taxon>Alphaproteobacteria</taxon>
        <taxon>Rhodobacterales</taxon>
        <taxon>Paracoccaceae</taxon>
        <taxon>Albidovulum</taxon>
    </lineage>
</organism>
<keyword evidence="1" id="KW-1133">Transmembrane helix</keyword>
<comment type="caution">
    <text evidence="3">The sequence shown here is derived from an EMBL/GenBank/DDBJ whole genome shotgun (WGS) entry which is preliminary data.</text>
</comment>
<dbReference type="Proteomes" id="UP001205601">
    <property type="component" value="Unassembled WGS sequence"/>
</dbReference>
<feature type="domain" description="TadE-like" evidence="2">
    <location>
        <begin position="17"/>
        <end position="59"/>
    </location>
</feature>
<keyword evidence="4" id="KW-1185">Reference proteome</keyword>